<dbReference type="Pfam" id="PF03720">
    <property type="entry name" value="UDPG_MGDP_dh_C"/>
    <property type="match status" value="1"/>
</dbReference>
<dbReference type="PIRSF" id="PIRSF000124">
    <property type="entry name" value="UDPglc_GDPman_dh"/>
    <property type="match status" value="1"/>
</dbReference>
<evidence type="ECO:0000259" key="4">
    <source>
        <dbReference type="SMART" id="SM00984"/>
    </source>
</evidence>
<evidence type="ECO:0000256" key="3">
    <source>
        <dbReference type="PIRNR" id="PIRNR000124"/>
    </source>
</evidence>
<name>A0ABT9Z7T0_9BACI</name>
<dbReference type="SUPFAM" id="SSF48179">
    <property type="entry name" value="6-phosphogluconate dehydrogenase C-terminal domain-like"/>
    <property type="match status" value="1"/>
</dbReference>
<dbReference type="PANTHER" id="PTHR43491">
    <property type="entry name" value="UDP-N-ACETYL-D-MANNOSAMINE DEHYDROGENASE"/>
    <property type="match status" value="1"/>
</dbReference>
<dbReference type="PANTHER" id="PTHR43491:SF1">
    <property type="entry name" value="UDP-N-ACETYL-D-MANNOSAMINE DEHYDROGENASE"/>
    <property type="match status" value="1"/>
</dbReference>
<dbReference type="SMART" id="SM00984">
    <property type="entry name" value="UDPG_MGDP_dh_C"/>
    <property type="match status" value="1"/>
</dbReference>
<dbReference type="InterPro" id="IPR001732">
    <property type="entry name" value="UDP-Glc/GDP-Man_DH_N"/>
</dbReference>
<dbReference type="InterPro" id="IPR036220">
    <property type="entry name" value="UDP-Glc/GDP-Man_DH_C_sf"/>
</dbReference>
<dbReference type="SUPFAM" id="SSF51735">
    <property type="entry name" value="NAD(P)-binding Rossmann-fold domains"/>
    <property type="match status" value="1"/>
</dbReference>
<evidence type="ECO:0000313" key="5">
    <source>
        <dbReference type="EMBL" id="MDQ0227989.1"/>
    </source>
</evidence>
<evidence type="ECO:0000313" key="6">
    <source>
        <dbReference type="Proteomes" id="UP001232245"/>
    </source>
</evidence>
<keyword evidence="1 5" id="KW-0560">Oxidoreductase</keyword>
<dbReference type="EMBL" id="JAUSTZ010000013">
    <property type="protein sequence ID" value="MDQ0227989.1"/>
    <property type="molecule type" value="Genomic_DNA"/>
</dbReference>
<dbReference type="InterPro" id="IPR028359">
    <property type="entry name" value="UDP_ManNAc/GlcNAc_DH"/>
</dbReference>
<dbReference type="InterPro" id="IPR014026">
    <property type="entry name" value="UDP-Glc/GDP-Man_DH_dimer"/>
</dbReference>
<sequence length="427" mass="47450">MNQNNTQKIAVIGLGFVGLPLACVFATKGFNVIGIDVDANKIASLNEGKSYITDVSDDMLKEVMETKRFSVTINPDEMKQVNAIIICVPTPVNSDKSPKLDYVTSAAEEIAKRLQPGQLVVLESSTFPGTTRDIVKPILEQNGLKAGIDFNLAYSPERVDPGNDKYPIDSIPKVVGGISEKCKQAIQDLYAKVYQTIVPVSSTEAAEVTKLLENTYRFINISFVNEMAILCDELGVNLWEVIEAASTKPYGYHPFYPGPGISGHCIPVDPLYLQYVFEQKGITSRFIQLSDDMNKEIVEFIVQRTLELAGKEKPSIFIYGLTYKKDVADIRDSRAVDIFKQLISSGAQVEYHDPLVPEVKINNEFRRSITLDKHVLESADIVLILTDHSMIPIDFIVQHAKAIYDTRAVTKANHLQDKVYQLGNGVK</sequence>
<dbReference type="NCBIfam" id="TIGR03026">
    <property type="entry name" value="NDP-sugDHase"/>
    <property type="match status" value="1"/>
</dbReference>
<dbReference type="Gene3D" id="3.40.50.720">
    <property type="entry name" value="NAD(P)-binding Rossmann-like Domain"/>
    <property type="match status" value="2"/>
</dbReference>
<reference evidence="5 6" key="1">
    <citation type="submission" date="2023-07" db="EMBL/GenBank/DDBJ databases">
        <title>Genomic Encyclopedia of Type Strains, Phase IV (KMG-IV): sequencing the most valuable type-strain genomes for metagenomic binning, comparative biology and taxonomic classification.</title>
        <authorList>
            <person name="Goeker M."/>
        </authorList>
    </citation>
    <scope>NUCLEOTIDE SEQUENCE [LARGE SCALE GENOMIC DNA]</scope>
    <source>
        <strain evidence="5 6">DSM 17723</strain>
    </source>
</reference>
<evidence type="ECO:0000256" key="1">
    <source>
        <dbReference type="ARBA" id="ARBA00023002"/>
    </source>
</evidence>
<keyword evidence="2" id="KW-0520">NAD</keyword>
<dbReference type="InterPro" id="IPR014027">
    <property type="entry name" value="UDP-Glc/GDP-Man_DH_C"/>
</dbReference>
<organism evidence="5 6">
    <name type="scientific">Metabacillus niabensis</name>
    <dbReference type="NCBI Taxonomy" id="324854"/>
    <lineage>
        <taxon>Bacteria</taxon>
        <taxon>Bacillati</taxon>
        <taxon>Bacillota</taxon>
        <taxon>Bacilli</taxon>
        <taxon>Bacillales</taxon>
        <taxon>Bacillaceae</taxon>
        <taxon>Metabacillus</taxon>
    </lineage>
</organism>
<dbReference type="GO" id="GO:0047004">
    <property type="term" value="F:UDP-N-acetylglucosamine 6-dehydrogenase activity"/>
    <property type="evidence" value="ECO:0007669"/>
    <property type="project" value="UniProtKB-EC"/>
</dbReference>
<keyword evidence="6" id="KW-1185">Reference proteome</keyword>
<evidence type="ECO:0000256" key="2">
    <source>
        <dbReference type="ARBA" id="ARBA00023027"/>
    </source>
</evidence>
<comment type="caution">
    <text evidence="5">The sequence shown here is derived from an EMBL/GenBank/DDBJ whole genome shotgun (WGS) entry which is preliminary data.</text>
</comment>
<comment type="similarity">
    <text evidence="3">Belongs to the UDP-glucose/GDP-mannose dehydrogenase family.</text>
</comment>
<dbReference type="RefSeq" id="WP_174881462.1">
    <property type="nucleotide sequence ID" value="NZ_CADEPK010000359.1"/>
</dbReference>
<dbReference type="SUPFAM" id="SSF52413">
    <property type="entry name" value="UDP-glucose/GDP-mannose dehydrogenase C-terminal domain"/>
    <property type="match status" value="1"/>
</dbReference>
<accession>A0ABT9Z7T0</accession>
<dbReference type="InterPro" id="IPR017476">
    <property type="entry name" value="UDP-Glc/GDP-Man"/>
</dbReference>
<dbReference type="Pfam" id="PF00984">
    <property type="entry name" value="UDPG_MGDP_dh"/>
    <property type="match status" value="1"/>
</dbReference>
<dbReference type="Proteomes" id="UP001232245">
    <property type="component" value="Unassembled WGS sequence"/>
</dbReference>
<dbReference type="InterPro" id="IPR008927">
    <property type="entry name" value="6-PGluconate_DH-like_C_sf"/>
</dbReference>
<feature type="domain" description="UDP-glucose/GDP-mannose dehydrogenase C-terminal" evidence="4">
    <location>
        <begin position="317"/>
        <end position="412"/>
    </location>
</feature>
<protein>
    <submittedName>
        <fullName evidence="5">UDP-N-acetyl-D-glucosamine dehydrogenase</fullName>
        <ecNumber evidence="5">1.1.1.136</ecNumber>
    </submittedName>
</protein>
<dbReference type="EC" id="1.1.1.136" evidence="5"/>
<dbReference type="PIRSF" id="PIRSF500136">
    <property type="entry name" value="UDP_ManNAc_DH"/>
    <property type="match status" value="1"/>
</dbReference>
<dbReference type="Pfam" id="PF03721">
    <property type="entry name" value="UDPG_MGDP_dh_N"/>
    <property type="match status" value="1"/>
</dbReference>
<dbReference type="InterPro" id="IPR036291">
    <property type="entry name" value="NAD(P)-bd_dom_sf"/>
</dbReference>
<proteinExistence type="inferred from homology"/>
<gene>
    <name evidence="5" type="ORF">J2S02_004353</name>
</gene>